<reference evidence="3 4" key="1">
    <citation type="submission" date="2020-08" db="EMBL/GenBank/DDBJ databases">
        <title>Sequencing the genomes of 1000 actinobacteria strains.</title>
        <authorList>
            <person name="Klenk H.-P."/>
        </authorList>
    </citation>
    <scope>NUCLEOTIDE SEQUENCE [LARGE SCALE GENOMIC DNA]</scope>
    <source>
        <strain evidence="3 4">DSM 45362</strain>
    </source>
</reference>
<proteinExistence type="predicted"/>
<dbReference type="Proteomes" id="UP000587527">
    <property type="component" value="Unassembled WGS sequence"/>
</dbReference>
<evidence type="ECO:0000313" key="3">
    <source>
        <dbReference type="EMBL" id="MBB5870727.1"/>
    </source>
</evidence>
<gene>
    <name evidence="3" type="ORF">F4553_004106</name>
</gene>
<dbReference type="InterPro" id="IPR011576">
    <property type="entry name" value="Pyridox_Oxase_N"/>
</dbReference>
<dbReference type="SUPFAM" id="SSF50475">
    <property type="entry name" value="FMN-binding split barrel"/>
    <property type="match status" value="1"/>
</dbReference>
<dbReference type="GO" id="GO:0016627">
    <property type="term" value="F:oxidoreductase activity, acting on the CH-CH group of donors"/>
    <property type="evidence" value="ECO:0007669"/>
    <property type="project" value="TreeGrafter"/>
</dbReference>
<comment type="caution">
    <text evidence="3">The sequence shown here is derived from an EMBL/GenBank/DDBJ whole genome shotgun (WGS) entry which is preliminary data.</text>
</comment>
<dbReference type="AlphaFoldDB" id="A0A841BNR3"/>
<dbReference type="Gene3D" id="2.30.110.10">
    <property type="entry name" value="Electron Transport, Fmn-binding Protein, Chain A"/>
    <property type="match status" value="1"/>
</dbReference>
<dbReference type="Pfam" id="PF01243">
    <property type="entry name" value="PNPOx_N"/>
    <property type="match status" value="1"/>
</dbReference>
<dbReference type="GO" id="GO:0005829">
    <property type="term" value="C:cytosol"/>
    <property type="evidence" value="ECO:0007669"/>
    <property type="project" value="TreeGrafter"/>
</dbReference>
<feature type="domain" description="Pyridoxamine 5'-phosphate oxidase N-terminal" evidence="2">
    <location>
        <begin position="6"/>
        <end position="125"/>
    </location>
</feature>
<accession>A0A841BNR3</accession>
<dbReference type="PANTHER" id="PTHR35176:SF6">
    <property type="entry name" value="HEME OXYGENASE HI_0854-RELATED"/>
    <property type="match status" value="1"/>
</dbReference>
<dbReference type="RefSeq" id="WP_184838312.1">
    <property type="nucleotide sequence ID" value="NZ_JACHMN010000002.1"/>
</dbReference>
<dbReference type="NCBIfam" id="TIGR03618">
    <property type="entry name" value="Rv1155_F420"/>
    <property type="match status" value="1"/>
</dbReference>
<keyword evidence="4" id="KW-1185">Reference proteome</keyword>
<evidence type="ECO:0000259" key="2">
    <source>
        <dbReference type="Pfam" id="PF01243"/>
    </source>
</evidence>
<dbReference type="InterPro" id="IPR052019">
    <property type="entry name" value="F420H2_bilvrd_red/Heme_oxyg"/>
</dbReference>
<evidence type="ECO:0000313" key="4">
    <source>
        <dbReference type="Proteomes" id="UP000587527"/>
    </source>
</evidence>
<name>A0A841BNR3_9ACTN</name>
<protein>
    <submittedName>
        <fullName evidence="3">PPOX class probable F420-dependent enzyme</fullName>
    </submittedName>
</protein>
<dbReference type="InterPro" id="IPR012349">
    <property type="entry name" value="Split_barrel_FMN-bd"/>
</dbReference>
<evidence type="ECO:0000256" key="1">
    <source>
        <dbReference type="ARBA" id="ARBA00023002"/>
    </source>
</evidence>
<dbReference type="EMBL" id="JACHMN010000002">
    <property type="protein sequence ID" value="MBB5870727.1"/>
    <property type="molecule type" value="Genomic_DNA"/>
</dbReference>
<dbReference type="PANTHER" id="PTHR35176">
    <property type="entry name" value="HEME OXYGENASE HI_0854-RELATED"/>
    <property type="match status" value="1"/>
</dbReference>
<organism evidence="3 4">
    <name type="scientific">Allocatelliglobosispora scoriae</name>
    <dbReference type="NCBI Taxonomy" id="643052"/>
    <lineage>
        <taxon>Bacteria</taxon>
        <taxon>Bacillati</taxon>
        <taxon>Actinomycetota</taxon>
        <taxon>Actinomycetes</taxon>
        <taxon>Micromonosporales</taxon>
        <taxon>Micromonosporaceae</taxon>
        <taxon>Allocatelliglobosispora</taxon>
    </lineage>
</organism>
<dbReference type="InterPro" id="IPR019920">
    <property type="entry name" value="F420-binding_dom_put"/>
</dbReference>
<dbReference type="GO" id="GO:0070967">
    <property type="term" value="F:coenzyme F420 binding"/>
    <property type="evidence" value="ECO:0007669"/>
    <property type="project" value="TreeGrafter"/>
</dbReference>
<sequence length="128" mass="14361">MTTELPELAKRLLDSNVYATLATVNPDGSPQSSVIWVKRDGDDVVFSTILGRRKTLNMQRRPQVSLMLLDPANPLLYAEIRGEASLTQEGGPELINEMSRRYTGRDWDDNPANVRVVCRITPTKVIVH</sequence>
<keyword evidence="1" id="KW-0560">Oxidoreductase</keyword>